<dbReference type="InterPro" id="IPR047908">
    <property type="entry name" value="TSSK4_cat"/>
</dbReference>
<evidence type="ECO:0000256" key="9">
    <source>
        <dbReference type="ARBA" id="ARBA00022843"/>
    </source>
</evidence>
<dbReference type="PANTHER" id="PTHR24346">
    <property type="entry name" value="MAP/MICROTUBULE AFFINITY-REGULATING KINASE"/>
    <property type="match status" value="1"/>
</dbReference>
<keyword evidence="6" id="KW-0221">Differentiation</keyword>
<gene>
    <name evidence="14" type="primary">Tssk4_1</name>
    <name evidence="14" type="ORF">c0_g4_i1</name>
</gene>
<evidence type="ECO:0000256" key="4">
    <source>
        <dbReference type="ARBA" id="ARBA00022723"/>
    </source>
</evidence>
<dbReference type="PANTHER" id="PTHR24346:SF102">
    <property type="entry name" value="TESTIS-SPECIFIC SERINE_THREONINE-PROTEIN KINASE 1"/>
    <property type="match status" value="1"/>
</dbReference>
<keyword evidence="4" id="KW-0479">Metal-binding</keyword>
<keyword evidence="3" id="KW-0597">Phosphoprotein</keyword>
<evidence type="ECO:0000256" key="12">
    <source>
        <dbReference type="RuleBase" id="RU000304"/>
    </source>
</evidence>
<dbReference type="GO" id="GO:0000226">
    <property type="term" value="P:microtubule cytoskeleton organization"/>
    <property type="evidence" value="ECO:0007669"/>
    <property type="project" value="TreeGrafter"/>
</dbReference>
<protein>
    <submittedName>
        <fullName evidence="14">Testis-specific serine/threonine-protein kinase 4</fullName>
    </submittedName>
</protein>
<dbReference type="GO" id="GO:0005737">
    <property type="term" value="C:cytoplasm"/>
    <property type="evidence" value="ECO:0007669"/>
    <property type="project" value="TreeGrafter"/>
</dbReference>
<dbReference type="PROSITE" id="PS00108">
    <property type="entry name" value="PROTEIN_KINASE_ST"/>
    <property type="match status" value="1"/>
</dbReference>
<evidence type="ECO:0000256" key="6">
    <source>
        <dbReference type="ARBA" id="ARBA00022782"/>
    </source>
</evidence>
<dbReference type="PROSITE" id="PS00107">
    <property type="entry name" value="PROTEIN_KINASE_ATP"/>
    <property type="match status" value="1"/>
</dbReference>
<dbReference type="OrthoDB" id="504170at2759"/>
<name>A0A0K8VCZ5_BACLA</name>
<accession>A0A0K8VCZ5</accession>
<dbReference type="SUPFAM" id="SSF56112">
    <property type="entry name" value="Protein kinase-like (PK-like)"/>
    <property type="match status" value="1"/>
</dbReference>
<comment type="cofactor">
    <cofactor evidence="1">
        <name>Mg(2+)</name>
        <dbReference type="ChEBI" id="CHEBI:18420"/>
    </cofactor>
</comment>
<keyword evidence="7 11" id="KW-0067">ATP-binding</keyword>
<dbReference type="GO" id="GO:0007283">
    <property type="term" value="P:spermatogenesis"/>
    <property type="evidence" value="ECO:0007669"/>
    <property type="project" value="UniProtKB-KW"/>
</dbReference>
<keyword evidence="12" id="KW-0723">Serine/threonine-protein kinase</keyword>
<keyword evidence="5 11" id="KW-0547">Nucleotide-binding</keyword>
<feature type="binding site" evidence="11">
    <location>
        <position position="157"/>
    </location>
    <ligand>
        <name>ATP</name>
        <dbReference type="ChEBI" id="CHEBI:30616"/>
    </ligand>
</feature>
<dbReference type="EMBL" id="GDHF01015593">
    <property type="protein sequence ID" value="JAI36721.1"/>
    <property type="molecule type" value="Transcribed_RNA"/>
</dbReference>
<evidence type="ECO:0000256" key="11">
    <source>
        <dbReference type="PROSITE-ProRule" id="PRU10141"/>
    </source>
</evidence>
<dbReference type="GO" id="GO:0050321">
    <property type="term" value="F:tau-protein kinase activity"/>
    <property type="evidence" value="ECO:0007669"/>
    <property type="project" value="TreeGrafter"/>
</dbReference>
<evidence type="ECO:0000256" key="2">
    <source>
        <dbReference type="ARBA" id="ARBA00022473"/>
    </source>
</evidence>
<evidence type="ECO:0000256" key="10">
    <source>
        <dbReference type="ARBA" id="ARBA00022871"/>
    </source>
</evidence>
<comment type="similarity">
    <text evidence="12">Belongs to the protein kinase superfamily.</text>
</comment>
<feature type="domain" description="Protein kinase" evidence="13">
    <location>
        <begin position="128"/>
        <end position="385"/>
    </location>
</feature>
<dbReference type="InterPro" id="IPR017441">
    <property type="entry name" value="Protein_kinase_ATP_BS"/>
</dbReference>
<keyword evidence="14" id="KW-0418">Kinase</keyword>
<keyword evidence="9" id="KW-0832">Ubl conjugation</keyword>
<keyword evidence="8" id="KW-0460">Magnesium</keyword>
<proteinExistence type="inferred from homology"/>
<dbReference type="Gene3D" id="1.10.510.10">
    <property type="entry name" value="Transferase(Phosphotransferase) domain 1"/>
    <property type="match status" value="1"/>
</dbReference>
<evidence type="ECO:0000256" key="1">
    <source>
        <dbReference type="ARBA" id="ARBA00001946"/>
    </source>
</evidence>
<dbReference type="GO" id="GO:0000287">
    <property type="term" value="F:magnesium ion binding"/>
    <property type="evidence" value="ECO:0007669"/>
    <property type="project" value="UniProtKB-ARBA"/>
</dbReference>
<dbReference type="GO" id="GO:0005524">
    <property type="term" value="F:ATP binding"/>
    <property type="evidence" value="ECO:0007669"/>
    <property type="project" value="UniProtKB-UniRule"/>
</dbReference>
<keyword evidence="2" id="KW-0217">Developmental protein</keyword>
<evidence type="ECO:0000256" key="3">
    <source>
        <dbReference type="ARBA" id="ARBA00022553"/>
    </source>
</evidence>
<dbReference type="FunFam" id="1.10.510.10:FF:000658">
    <property type="entry name" value="Protein CBG12184"/>
    <property type="match status" value="1"/>
</dbReference>
<keyword evidence="14" id="KW-0808">Transferase</keyword>
<evidence type="ECO:0000256" key="7">
    <source>
        <dbReference type="ARBA" id="ARBA00022840"/>
    </source>
</evidence>
<dbReference type="GO" id="GO:0030154">
    <property type="term" value="P:cell differentiation"/>
    <property type="evidence" value="ECO:0007669"/>
    <property type="project" value="UniProtKB-KW"/>
</dbReference>
<dbReference type="PROSITE" id="PS50011">
    <property type="entry name" value="PROTEIN_KINASE_DOM"/>
    <property type="match status" value="1"/>
</dbReference>
<evidence type="ECO:0000256" key="8">
    <source>
        <dbReference type="ARBA" id="ARBA00022842"/>
    </source>
</evidence>
<dbReference type="InterPro" id="IPR008271">
    <property type="entry name" value="Ser/Thr_kinase_AS"/>
</dbReference>
<dbReference type="AlphaFoldDB" id="A0A0K8VCZ5"/>
<sequence>MHVLSMRMLQKNAKTIAVGKIREVRGSSGDPQRLCQHHRKKTFTKCSTSKIVENQTIDDIDKNTQNNKTDQKINVNHALRQHGGATKDDERSQADISVHRAGSTATLATETKSYINGRPKTILEDHGIVLGKVIGTGNYAKVKIGFSEEYGKRVAVKIISKVKAPAEYTTKFLPREIEAVKGLHHENLITFYQSIETSHRVYLIMQLAENGTLLDYVREKKFLEEPHSRNLFQQLISAVEYIHSKNVVHRDIKCENLLLDETYTLKLIDFGFARKDTRTSDQQVILSKTFCGSYAYASPEILKGIAYDPFMSDVWACGVVCYAMVFGRLPYDGSNVHILLKRINAALAFPKNPTVSADCKQLIGHILAPLKVRYAIPQIKEDPWFNKN</sequence>
<evidence type="ECO:0000256" key="5">
    <source>
        <dbReference type="ARBA" id="ARBA00022741"/>
    </source>
</evidence>
<dbReference type="InterPro" id="IPR000719">
    <property type="entry name" value="Prot_kinase_dom"/>
</dbReference>
<keyword evidence="10" id="KW-0744">Spermatogenesis</keyword>
<dbReference type="SMART" id="SM00220">
    <property type="entry name" value="S_TKc"/>
    <property type="match status" value="1"/>
</dbReference>
<evidence type="ECO:0000259" key="13">
    <source>
        <dbReference type="PROSITE" id="PS50011"/>
    </source>
</evidence>
<organism evidence="14">
    <name type="scientific">Bactrocera latifrons</name>
    <name type="common">Malaysian fruit fly</name>
    <name type="synonym">Chaetodacus latifrons</name>
    <dbReference type="NCBI Taxonomy" id="174628"/>
    <lineage>
        <taxon>Eukaryota</taxon>
        <taxon>Metazoa</taxon>
        <taxon>Ecdysozoa</taxon>
        <taxon>Arthropoda</taxon>
        <taxon>Hexapoda</taxon>
        <taxon>Insecta</taxon>
        <taxon>Pterygota</taxon>
        <taxon>Neoptera</taxon>
        <taxon>Endopterygota</taxon>
        <taxon>Diptera</taxon>
        <taxon>Brachycera</taxon>
        <taxon>Muscomorpha</taxon>
        <taxon>Tephritoidea</taxon>
        <taxon>Tephritidae</taxon>
        <taxon>Bactrocera</taxon>
        <taxon>Bactrocera</taxon>
    </lineage>
</organism>
<reference evidence="14" key="1">
    <citation type="submission" date="2015-06" db="EMBL/GenBank/DDBJ databases">
        <authorList>
            <person name="Hoefler B.C."/>
            <person name="Straight P.D."/>
        </authorList>
    </citation>
    <scope>NUCLEOTIDE SEQUENCE</scope>
</reference>
<dbReference type="InterPro" id="IPR011009">
    <property type="entry name" value="Kinase-like_dom_sf"/>
</dbReference>
<dbReference type="CDD" id="cd14162">
    <property type="entry name" value="STKc_TSSK4-like"/>
    <property type="match status" value="1"/>
</dbReference>
<dbReference type="GO" id="GO:0035556">
    <property type="term" value="P:intracellular signal transduction"/>
    <property type="evidence" value="ECO:0007669"/>
    <property type="project" value="TreeGrafter"/>
</dbReference>
<evidence type="ECO:0000313" key="14">
    <source>
        <dbReference type="EMBL" id="JAI36721.1"/>
    </source>
</evidence>
<dbReference type="Pfam" id="PF00069">
    <property type="entry name" value="Pkinase"/>
    <property type="match status" value="1"/>
</dbReference>